<dbReference type="Proteomes" id="UP000548423">
    <property type="component" value="Unassembled WGS sequence"/>
</dbReference>
<reference evidence="2" key="1">
    <citation type="submission" date="2020-07" db="EMBL/GenBank/DDBJ databases">
        <authorList>
            <person name="Partida-Martinez L."/>
            <person name="Huntemann M."/>
            <person name="Clum A."/>
            <person name="Wang J."/>
            <person name="Palaniappan K."/>
            <person name="Ritter S."/>
            <person name="Chen I.-M."/>
            <person name="Stamatis D."/>
            <person name="Reddy T."/>
            <person name="O'Malley R."/>
            <person name="Daum C."/>
            <person name="Shapiro N."/>
            <person name="Ivanova N."/>
            <person name="Kyrpides N."/>
            <person name="Woyke T."/>
        </authorList>
    </citation>
    <scope>NUCLEOTIDE SEQUENCE [LARGE SCALE GENOMIC DNA]</scope>
    <source>
        <strain evidence="2">AT2.8</strain>
    </source>
</reference>
<evidence type="ECO:0000313" key="2">
    <source>
        <dbReference type="Proteomes" id="UP000548423"/>
    </source>
</evidence>
<comment type="caution">
    <text evidence="1">The sequence shown here is derived from an EMBL/GenBank/DDBJ whole genome shotgun (WGS) entry which is preliminary data.</text>
</comment>
<gene>
    <name evidence="1" type="ORF">F4694_006056</name>
</gene>
<reference evidence="2" key="2">
    <citation type="submission" date="2020-08" db="EMBL/GenBank/DDBJ databases">
        <title>The Agave Microbiome: Exploring the role of microbial communities in plant adaptations to desert environments.</title>
        <authorList>
            <person name="Partida-Martinez L.P."/>
        </authorList>
    </citation>
    <scope>NUCLEOTIDE SEQUENCE [LARGE SCALE GENOMIC DNA]</scope>
    <source>
        <strain evidence="2">AT2.8</strain>
    </source>
</reference>
<dbReference type="EMBL" id="JACCBX010000019">
    <property type="protein sequence ID" value="NYE09199.1"/>
    <property type="molecule type" value="Genomic_DNA"/>
</dbReference>
<dbReference type="AlphaFoldDB" id="A0A852TLH9"/>
<evidence type="ECO:0000313" key="1">
    <source>
        <dbReference type="EMBL" id="NYE09199.1"/>
    </source>
</evidence>
<proteinExistence type="predicted"/>
<organism evidence="1 2">
    <name type="scientific">Neobacillus niacini</name>
    <dbReference type="NCBI Taxonomy" id="86668"/>
    <lineage>
        <taxon>Bacteria</taxon>
        <taxon>Bacillati</taxon>
        <taxon>Bacillota</taxon>
        <taxon>Bacilli</taxon>
        <taxon>Bacillales</taxon>
        <taxon>Bacillaceae</taxon>
        <taxon>Neobacillus</taxon>
    </lineage>
</organism>
<name>A0A852TLH9_9BACI</name>
<protein>
    <submittedName>
        <fullName evidence="1">Uncharacterized protein</fullName>
    </submittedName>
</protein>
<accession>A0A852TLH9</accession>
<sequence>MVKEFVLQNLPFGILDRRVIVRKHGIINRLLRDLSGTVFISFWGRMRKYL</sequence>